<dbReference type="Pfam" id="PF03995">
    <property type="entry name" value="Inhibitor_I36"/>
    <property type="match status" value="1"/>
</dbReference>
<dbReference type="RefSeq" id="WP_355717248.1">
    <property type="nucleotide sequence ID" value="NZ_JBEXNP010000005.1"/>
</dbReference>
<evidence type="ECO:0000313" key="3">
    <source>
        <dbReference type="Proteomes" id="UP001601976"/>
    </source>
</evidence>
<protein>
    <submittedName>
        <fullName evidence="2">Peptidase inhibitor family I36 protein</fullName>
    </submittedName>
</protein>
<proteinExistence type="predicted"/>
<accession>A0ABW6RL70</accession>
<comment type="caution">
    <text evidence="2">The sequence shown here is derived from an EMBL/GenBank/DDBJ whole genome shotgun (WGS) entry which is preliminary data.</text>
</comment>
<sequence length="194" mass="21002">MKPMAKTTKRTMALLSGMALAIGVGSGTAVATDQAAPSAESMYAAEAGAAGLSARQAAQLQDRVDARLANLKVPAQQVSYNEIRTKDGSASITLTSPGAAADSSCSSGYLCLWAGDFWDGDKLSFYKCDFRDLGDYGFNDRLTSYKNNQSSGTRAKFYNWQGSWVYKFDSHAYHSEDDLQNTPWDNMIDGVRVC</sequence>
<dbReference type="EMBL" id="JBIAPK010000006">
    <property type="protein sequence ID" value="MFF3341357.1"/>
    <property type="molecule type" value="Genomic_DNA"/>
</dbReference>
<evidence type="ECO:0000256" key="1">
    <source>
        <dbReference type="SAM" id="SignalP"/>
    </source>
</evidence>
<feature type="signal peptide" evidence="1">
    <location>
        <begin position="1"/>
        <end position="31"/>
    </location>
</feature>
<feature type="chain" id="PRO_5046291403" evidence="1">
    <location>
        <begin position="32"/>
        <end position="194"/>
    </location>
</feature>
<gene>
    <name evidence="2" type="ORF">ACFYWW_21910</name>
</gene>
<keyword evidence="3" id="KW-1185">Reference proteome</keyword>
<name>A0ABW6RL70_9ACTN</name>
<organism evidence="2 3">
    <name type="scientific">Streptomyces flavidovirens</name>
    <dbReference type="NCBI Taxonomy" id="67298"/>
    <lineage>
        <taxon>Bacteria</taxon>
        <taxon>Bacillati</taxon>
        <taxon>Actinomycetota</taxon>
        <taxon>Actinomycetes</taxon>
        <taxon>Kitasatosporales</taxon>
        <taxon>Streptomycetaceae</taxon>
        <taxon>Streptomyces</taxon>
    </lineage>
</organism>
<reference evidence="2 3" key="1">
    <citation type="submission" date="2024-10" db="EMBL/GenBank/DDBJ databases">
        <title>The Natural Products Discovery Center: Release of the First 8490 Sequenced Strains for Exploring Actinobacteria Biosynthetic Diversity.</title>
        <authorList>
            <person name="Kalkreuter E."/>
            <person name="Kautsar S.A."/>
            <person name="Yang D."/>
            <person name="Bader C.D."/>
            <person name="Teijaro C.N."/>
            <person name="Fluegel L."/>
            <person name="Davis C.M."/>
            <person name="Simpson J.R."/>
            <person name="Lauterbach L."/>
            <person name="Steele A.D."/>
            <person name="Gui C."/>
            <person name="Meng S."/>
            <person name="Li G."/>
            <person name="Viehrig K."/>
            <person name="Ye F."/>
            <person name="Su P."/>
            <person name="Kiefer A.F."/>
            <person name="Nichols A."/>
            <person name="Cepeda A.J."/>
            <person name="Yan W."/>
            <person name="Fan B."/>
            <person name="Jiang Y."/>
            <person name="Adhikari A."/>
            <person name="Zheng C.-J."/>
            <person name="Schuster L."/>
            <person name="Cowan T.M."/>
            <person name="Smanski M.J."/>
            <person name="Chevrette M.G."/>
            <person name="De Carvalho L.P.S."/>
            <person name="Shen B."/>
        </authorList>
    </citation>
    <scope>NUCLEOTIDE SEQUENCE [LARGE SCALE GENOMIC DNA]</scope>
    <source>
        <strain evidence="2 3">NPDC003029</strain>
    </source>
</reference>
<evidence type="ECO:0000313" key="2">
    <source>
        <dbReference type="EMBL" id="MFF3341357.1"/>
    </source>
</evidence>
<keyword evidence="1" id="KW-0732">Signal</keyword>
<dbReference type="Proteomes" id="UP001601976">
    <property type="component" value="Unassembled WGS sequence"/>
</dbReference>